<reference evidence="10 11" key="1">
    <citation type="submission" date="2014-04" db="EMBL/GenBank/DDBJ databases">
        <authorList>
            <consortium name="DOE Joint Genome Institute"/>
            <person name="Kuo A."/>
            <person name="Kohler A."/>
            <person name="Nagy L.G."/>
            <person name="Floudas D."/>
            <person name="Copeland A."/>
            <person name="Barry K.W."/>
            <person name="Cichocki N."/>
            <person name="Veneault-Fourrey C."/>
            <person name="LaButti K."/>
            <person name="Lindquist E.A."/>
            <person name="Lipzen A."/>
            <person name="Lundell T."/>
            <person name="Morin E."/>
            <person name="Murat C."/>
            <person name="Sun H."/>
            <person name="Tunlid A."/>
            <person name="Henrissat B."/>
            <person name="Grigoriev I.V."/>
            <person name="Hibbett D.S."/>
            <person name="Martin F."/>
            <person name="Nordberg H.P."/>
            <person name="Cantor M.N."/>
            <person name="Hua S.X."/>
        </authorList>
    </citation>
    <scope>NUCLEOTIDE SEQUENCE [LARGE SCALE GENOMIC DNA]</scope>
    <source>
        <strain evidence="10 11">Foug A</strain>
    </source>
</reference>
<dbReference type="AlphaFoldDB" id="A0A0C3AKL9"/>
<dbReference type="PANTHER" id="PTHR31595:SF57">
    <property type="entry name" value="OS04G0481900 PROTEIN"/>
    <property type="match status" value="1"/>
</dbReference>
<dbReference type="GO" id="GO:0008374">
    <property type="term" value="F:O-acyltransferase activity"/>
    <property type="evidence" value="ECO:0007669"/>
    <property type="project" value="InterPro"/>
</dbReference>
<dbReference type="HOGENOM" id="CLU_034105_1_0_1"/>
<organism evidence="10 11">
    <name type="scientific">Scleroderma citrinum Foug A</name>
    <dbReference type="NCBI Taxonomy" id="1036808"/>
    <lineage>
        <taxon>Eukaryota</taxon>
        <taxon>Fungi</taxon>
        <taxon>Dikarya</taxon>
        <taxon>Basidiomycota</taxon>
        <taxon>Agaricomycotina</taxon>
        <taxon>Agaricomycetes</taxon>
        <taxon>Agaricomycetidae</taxon>
        <taxon>Boletales</taxon>
        <taxon>Sclerodermatineae</taxon>
        <taxon>Sclerodermataceae</taxon>
        <taxon>Scleroderma</taxon>
    </lineage>
</organism>
<feature type="domain" description="Wax synthase" evidence="9">
    <location>
        <begin position="248"/>
        <end position="315"/>
    </location>
</feature>
<feature type="transmembrane region" description="Helical" evidence="8">
    <location>
        <begin position="84"/>
        <end position="103"/>
    </location>
</feature>
<keyword evidence="5 8" id="KW-0812">Transmembrane</keyword>
<evidence type="ECO:0000256" key="1">
    <source>
        <dbReference type="ARBA" id="ARBA00004141"/>
    </source>
</evidence>
<feature type="transmembrane region" description="Helical" evidence="8">
    <location>
        <begin position="159"/>
        <end position="179"/>
    </location>
</feature>
<dbReference type="GO" id="GO:0006629">
    <property type="term" value="P:lipid metabolic process"/>
    <property type="evidence" value="ECO:0007669"/>
    <property type="project" value="InterPro"/>
</dbReference>
<evidence type="ECO:0000256" key="5">
    <source>
        <dbReference type="ARBA" id="ARBA00022692"/>
    </source>
</evidence>
<keyword evidence="6 8" id="KW-1133">Transmembrane helix</keyword>
<dbReference type="EMBL" id="KN822022">
    <property type="protein sequence ID" value="KIM65492.1"/>
    <property type="molecule type" value="Genomic_DNA"/>
</dbReference>
<comment type="subcellular location">
    <subcellularLocation>
        <location evidence="1">Membrane</location>
        <topology evidence="1">Multi-pass membrane protein</topology>
    </subcellularLocation>
</comment>
<dbReference type="Proteomes" id="UP000053989">
    <property type="component" value="Unassembled WGS sequence"/>
</dbReference>
<evidence type="ECO:0000259" key="9">
    <source>
        <dbReference type="Pfam" id="PF13813"/>
    </source>
</evidence>
<comment type="similarity">
    <text evidence="3">Belongs to the wax synthase family.</text>
</comment>
<evidence type="ECO:0000256" key="7">
    <source>
        <dbReference type="ARBA" id="ARBA00023136"/>
    </source>
</evidence>
<evidence type="ECO:0000256" key="3">
    <source>
        <dbReference type="ARBA" id="ARBA00007282"/>
    </source>
</evidence>
<evidence type="ECO:0000256" key="8">
    <source>
        <dbReference type="SAM" id="Phobius"/>
    </source>
</evidence>
<evidence type="ECO:0000313" key="10">
    <source>
        <dbReference type="EMBL" id="KIM65492.1"/>
    </source>
</evidence>
<protein>
    <recommendedName>
        <fullName evidence="9">Wax synthase domain-containing protein</fullName>
    </recommendedName>
</protein>
<dbReference type="Pfam" id="PF13813">
    <property type="entry name" value="MBOAT_2"/>
    <property type="match status" value="1"/>
</dbReference>
<evidence type="ECO:0000256" key="4">
    <source>
        <dbReference type="ARBA" id="ARBA00022679"/>
    </source>
</evidence>
<keyword evidence="11" id="KW-1185">Reference proteome</keyword>
<gene>
    <name evidence="10" type="ORF">SCLCIDRAFT_1212220</name>
</gene>
<dbReference type="InParanoid" id="A0A0C3AKL9"/>
<feature type="transmembrane region" description="Helical" evidence="8">
    <location>
        <begin position="404"/>
        <end position="423"/>
    </location>
</feature>
<dbReference type="OrthoDB" id="1077582at2759"/>
<feature type="transmembrane region" description="Helical" evidence="8">
    <location>
        <begin position="215"/>
        <end position="242"/>
    </location>
</feature>
<dbReference type="PANTHER" id="PTHR31595">
    <property type="entry name" value="LONG-CHAIN-ALCOHOL O-FATTY-ACYLTRANSFERASE 3-RELATED"/>
    <property type="match status" value="1"/>
</dbReference>
<feature type="transmembrane region" description="Helical" evidence="8">
    <location>
        <begin position="350"/>
        <end position="368"/>
    </location>
</feature>
<keyword evidence="4" id="KW-0808">Transferase</keyword>
<dbReference type="InterPro" id="IPR032805">
    <property type="entry name" value="Wax_synthase_dom"/>
</dbReference>
<dbReference type="STRING" id="1036808.A0A0C3AKL9"/>
<evidence type="ECO:0000256" key="6">
    <source>
        <dbReference type="ARBA" id="ARBA00022989"/>
    </source>
</evidence>
<comment type="pathway">
    <text evidence="2">Secondary metabolite biosynthesis.</text>
</comment>
<sequence>MSLSFNDLRNIMDTAGKTCPTGRDFVVYILPIFPLQYMMGVLVQLKHTTLLRIALLPMILWGVLRALLALDFSCGQQDQGMRNAAFVTYMTSIVAHATVWTLVREPYKRDNVGATESTSFPMACWNAWDLLLNVRGIGWNWSQGIPIPQSSNKSRSRTLFILLAVTRLAFCVVALDALTEAQLSHYPNMSPRDIRSIFDHSLPPIPRYIRALQLIFLNFWLGYFTIEMIYQLLSAIFVILFWQHPSQWPPLFDKPLSSTSLSDLWGRRWHQILRHLAVALGGAPIAYLLGRPGKVLGTFLLSGAIHCIQFRASGHGGSAAIEGSFYVMHAVGVLLERAWLKMTGRRVSGLYGWMWTLLWVTIWAAPMVDQWAETGRFGFDTFGGSRPTMALLSWILPTGADKSFAANCLYFGISVPFLVYTLFTLP</sequence>
<keyword evidence="7 8" id="KW-0472">Membrane</keyword>
<feature type="transmembrane region" description="Helical" evidence="8">
    <location>
        <begin position="25"/>
        <end position="45"/>
    </location>
</feature>
<evidence type="ECO:0000256" key="2">
    <source>
        <dbReference type="ARBA" id="ARBA00005179"/>
    </source>
</evidence>
<feature type="transmembrane region" description="Helical" evidence="8">
    <location>
        <begin position="51"/>
        <end position="72"/>
    </location>
</feature>
<proteinExistence type="inferred from homology"/>
<name>A0A0C3AKL9_9AGAM</name>
<accession>A0A0C3AKL9</accession>
<reference evidence="11" key="2">
    <citation type="submission" date="2015-01" db="EMBL/GenBank/DDBJ databases">
        <title>Evolutionary Origins and Diversification of the Mycorrhizal Mutualists.</title>
        <authorList>
            <consortium name="DOE Joint Genome Institute"/>
            <consortium name="Mycorrhizal Genomics Consortium"/>
            <person name="Kohler A."/>
            <person name="Kuo A."/>
            <person name="Nagy L.G."/>
            <person name="Floudas D."/>
            <person name="Copeland A."/>
            <person name="Barry K.W."/>
            <person name="Cichocki N."/>
            <person name="Veneault-Fourrey C."/>
            <person name="LaButti K."/>
            <person name="Lindquist E.A."/>
            <person name="Lipzen A."/>
            <person name="Lundell T."/>
            <person name="Morin E."/>
            <person name="Murat C."/>
            <person name="Riley R."/>
            <person name="Ohm R."/>
            <person name="Sun H."/>
            <person name="Tunlid A."/>
            <person name="Henrissat B."/>
            <person name="Grigoriev I.V."/>
            <person name="Hibbett D.S."/>
            <person name="Martin F."/>
        </authorList>
    </citation>
    <scope>NUCLEOTIDE SEQUENCE [LARGE SCALE GENOMIC DNA]</scope>
    <source>
        <strain evidence="11">Foug A</strain>
    </source>
</reference>
<dbReference type="InterPro" id="IPR044851">
    <property type="entry name" value="Wax_synthase"/>
</dbReference>
<evidence type="ECO:0000313" key="11">
    <source>
        <dbReference type="Proteomes" id="UP000053989"/>
    </source>
</evidence>
<dbReference type="GO" id="GO:0016020">
    <property type="term" value="C:membrane"/>
    <property type="evidence" value="ECO:0007669"/>
    <property type="project" value="UniProtKB-SubCell"/>
</dbReference>